<evidence type="ECO:0000313" key="2">
    <source>
        <dbReference type="Proteomes" id="UP001178288"/>
    </source>
</evidence>
<reference evidence="1" key="1">
    <citation type="submission" date="2023-05" db="EMBL/GenBank/DDBJ databases">
        <title>Comparative genomics of Bacillaceae isolates and their secondary metabolite potential.</title>
        <authorList>
            <person name="Song L."/>
            <person name="Nielsen L.J."/>
            <person name="Mohite O."/>
            <person name="Xu X."/>
            <person name="Weber T."/>
            <person name="Kovacs A.T."/>
        </authorList>
    </citation>
    <scope>NUCLEOTIDE SEQUENCE</scope>
    <source>
        <strain evidence="1">XLM17</strain>
    </source>
</reference>
<proteinExistence type="predicted"/>
<dbReference type="RefSeq" id="WP_066147700.1">
    <property type="nucleotide sequence ID" value="NZ_CP126114.1"/>
</dbReference>
<evidence type="ECO:0008006" key="3">
    <source>
        <dbReference type="Google" id="ProtNLM"/>
    </source>
</evidence>
<organism evidence="1 2">
    <name type="scientific">Neobacillus novalis</name>
    <dbReference type="NCBI Taxonomy" id="220687"/>
    <lineage>
        <taxon>Bacteria</taxon>
        <taxon>Bacillati</taxon>
        <taxon>Bacillota</taxon>
        <taxon>Bacilli</taxon>
        <taxon>Bacillales</taxon>
        <taxon>Bacillaceae</taxon>
        <taxon>Neobacillus</taxon>
    </lineage>
</organism>
<accession>A0AA95MJC1</accession>
<protein>
    <recommendedName>
        <fullName evidence="3">Immunity protein 30 domain-containing protein</fullName>
    </recommendedName>
</protein>
<keyword evidence="2" id="KW-1185">Reference proteome</keyword>
<dbReference type="EMBL" id="CP126114">
    <property type="protein sequence ID" value="WHY84650.1"/>
    <property type="molecule type" value="Genomic_DNA"/>
</dbReference>
<dbReference type="KEGG" id="nnv:QNH39_18610"/>
<name>A0AA95MJC1_9BACI</name>
<sequence length="158" mass="18343">MKKKDGRIGDIIHIYRGDYMDSRLNNQLEILNNSVRSEDFIDIAYDVTEEIESYENAFDVVEPILKLIEQNPDIDFGLPGPLVHFVEQFYGNGYEEKLVQSIERFPTSHTVWMLNRVVNGCEGVQKKYYLNVLKNVLNLPNVNKDLTSIIKEFLSMHS</sequence>
<evidence type="ECO:0000313" key="1">
    <source>
        <dbReference type="EMBL" id="WHY84650.1"/>
    </source>
</evidence>
<dbReference type="AlphaFoldDB" id="A0AA95MJC1"/>
<dbReference type="Proteomes" id="UP001178288">
    <property type="component" value="Chromosome"/>
</dbReference>
<gene>
    <name evidence="1" type="ORF">QNH39_18610</name>
</gene>